<comment type="similarity">
    <text evidence="1">Belongs to the VPS72/YL1 family.</text>
</comment>
<feature type="compositionally biased region" description="Polar residues" evidence="2">
    <location>
        <begin position="121"/>
        <end position="130"/>
    </location>
</feature>
<accession>A0ABX6EP67</accession>
<name>A0ABX6EP67_KLUMA</name>
<evidence type="ECO:0000313" key="4">
    <source>
        <dbReference type="EMBL" id="QGN14044.1"/>
    </source>
</evidence>
<dbReference type="InterPro" id="IPR046757">
    <property type="entry name" value="YL1_N"/>
</dbReference>
<feature type="compositionally biased region" description="Basic and acidic residues" evidence="2">
    <location>
        <begin position="1"/>
        <end position="10"/>
    </location>
</feature>
<proteinExistence type="inferred from homology"/>
<feature type="compositionally biased region" description="Basic residues" evidence="2">
    <location>
        <begin position="100"/>
        <end position="120"/>
    </location>
</feature>
<evidence type="ECO:0000256" key="2">
    <source>
        <dbReference type="SAM" id="MobiDB-lite"/>
    </source>
</evidence>
<feature type="compositionally biased region" description="Low complexity" evidence="2">
    <location>
        <begin position="324"/>
        <end position="336"/>
    </location>
</feature>
<reference evidence="4 5" key="1">
    <citation type="submission" date="2016-03" db="EMBL/GenBank/DDBJ databases">
        <title>How can Kluyveromyces marxianus grow so fast - potential evolutionary course in Saccharomyces Complex revealed by comparative genomics.</title>
        <authorList>
            <person name="Mo W."/>
            <person name="Lu W."/>
            <person name="Yang X."/>
            <person name="Qi J."/>
            <person name="Lv H."/>
        </authorList>
    </citation>
    <scope>NUCLEOTIDE SEQUENCE [LARGE SCALE GENOMIC DNA]</scope>
    <source>
        <strain evidence="4 5">FIM1</strain>
    </source>
</reference>
<feature type="compositionally biased region" description="Acidic residues" evidence="2">
    <location>
        <begin position="43"/>
        <end position="61"/>
    </location>
</feature>
<organism evidence="4 5">
    <name type="scientific">Kluyveromyces marxianus</name>
    <name type="common">Yeast</name>
    <name type="synonym">Candida kefyr</name>
    <dbReference type="NCBI Taxonomy" id="4911"/>
    <lineage>
        <taxon>Eukaryota</taxon>
        <taxon>Fungi</taxon>
        <taxon>Dikarya</taxon>
        <taxon>Ascomycota</taxon>
        <taxon>Saccharomycotina</taxon>
        <taxon>Saccharomycetes</taxon>
        <taxon>Saccharomycetales</taxon>
        <taxon>Saccharomycetaceae</taxon>
        <taxon>Kluyveromyces</taxon>
    </lineage>
</organism>
<protein>
    <submittedName>
        <fullName evidence="4">Vacuolar protein sorting-associated protein 72</fullName>
    </submittedName>
</protein>
<dbReference type="Pfam" id="PF08265">
    <property type="entry name" value="YL1_C"/>
    <property type="match status" value="1"/>
</dbReference>
<dbReference type="EMBL" id="CP015054">
    <property type="protein sequence ID" value="QGN14044.1"/>
    <property type="molecule type" value="Genomic_DNA"/>
</dbReference>
<dbReference type="PANTHER" id="PTHR13275">
    <property type="entry name" value="YL-1 PROTEIN TRANSCRIPTION FACTOR-LIKE 1"/>
    <property type="match status" value="1"/>
</dbReference>
<gene>
    <name evidence="4" type="primary">VPS72</name>
    <name evidence="4" type="ORF">FIM1_695</name>
</gene>
<feature type="compositionally biased region" description="Acidic residues" evidence="2">
    <location>
        <begin position="70"/>
        <end position="80"/>
    </location>
</feature>
<feature type="region of interest" description="Disordered" evidence="2">
    <location>
        <begin position="1"/>
        <end position="23"/>
    </location>
</feature>
<feature type="region of interest" description="Disordered" evidence="2">
    <location>
        <begin position="35"/>
        <end position="131"/>
    </location>
</feature>
<feature type="compositionally biased region" description="Basic and acidic residues" evidence="2">
    <location>
        <begin position="90"/>
        <end position="99"/>
    </location>
</feature>
<dbReference type="SMART" id="SM00993">
    <property type="entry name" value="YL1_C"/>
    <property type="match status" value="1"/>
</dbReference>
<evidence type="ECO:0000259" key="3">
    <source>
        <dbReference type="SMART" id="SM00993"/>
    </source>
</evidence>
<feature type="domain" description="Vps72/YL1 C-terminal" evidence="3">
    <location>
        <begin position="641"/>
        <end position="670"/>
    </location>
</feature>
<feature type="compositionally biased region" description="Basic and acidic residues" evidence="2">
    <location>
        <begin position="283"/>
        <end position="295"/>
    </location>
</feature>
<evidence type="ECO:0000256" key="1">
    <source>
        <dbReference type="ARBA" id="ARBA00006832"/>
    </source>
</evidence>
<feature type="compositionally biased region" description="Polar residues" evidence="2">
    <location>
        <begin position="337"/>
        <end position="346"/>
    </location>
</feature>
<dbReference type="PANTHER" id="PTHR13275:SF4">
    <property type="entry name" value="VACUOLAR PROTEIN SORTING-ASSOCIATED PROTEIN 72 HOMOLOG"/>
    <property type="match status" value="1"/>
</dbReference>
<feature type="region of interest" description="Disordered" evidence="2">
    <location>
        <begin position="381"/>
        <end position="409"/>
    </location>
</feature>
<feature type="region of interest" description="Disordered" evidence="2">
    <location>
        <begin position="274"/>
        <end position="362"/>
    </location>
</feature>
<dbReference type="InterPro" id="IPR013272">
    <property type="entry name" value="Vps72/YL1_C"/>
</dbReference>
<dbReference type="Pfam" id="PF05764">
    <property type="entry name" value="YL1"/>
    <property type="match status" value="1"/>
</dbReference>
<dbReference type="Proteomes" id="UP000422736">
    <property type="component" value="Chromosome 1"/>
</dbReference>
<sequence>MSSDSEHEELLIATRSRRANAGNKMQKLLQMELEEAQKRTGALDDDEINLLFQEDEEDEEFTLGSKKREEDEDMFSDSGDESSGASDAEAGEHELQRQERQKRKLSQKKKNHVPVIKRAKTTGTQKTYKSPSDEINAESLLAVSRRTSKRSAVVANKLKVYESLTKAEKRRKLIQEKLRKQREKQNIRPLTQEERLKIAEETEKFNISSLNKYKEQEISKKQTRMAMQLREKMKFKDGEKIIRWISTQWEVSPLVEIEDRVYWEQYTAKRDKTKKKYVRRKKAQIEADKSRESSTSKEGTPIKQEEDQTSENTVQESLENNDEQVNVTDTQTVTNDSIKNTSAGESDNNDKPEDIPSFNPTTKAEVVEVEEKKSINPAYVHTEESSTVDNSNIIPNSSDSNEMKNDKTEVAAEELLEDQSKSLPEDSYTELPKKENETEISFSTKPDPLKEARMNDMNSSNTSESIKHISFAEEDQISVINSEDPPILVQTSTEVFDKSETSSSVEQNILEEENNEPEIKYEGPVQRVGKNFLILYTFPDGPFTPYPKDFKKVILGDDWLLPSKARPDEVKTITKITIAEEQEPLQCILTPDTSILDKFPRFGEFDKKTLRTVKMDTTKKDKIEIKTEAPTGVFLPNGIRKNCLITNKECKYFDPKNGVPYSDVEAIKTIQQLQEYYDEEGEALNPRFKWFGFGRGGIFLDVLQRPAKGVPEGFI</sequence>
<feature type="compositionally biased region" description="Low complexity" evidence="2">
    <location>
        <begin position="389"/>
        <end position="400"/>
    </location>
</feature>
<keyword evidence="5" id="KW-1185">Reference proteome</keyword>
<evidence type="ECO:0000313" key="5">
    <source>
        <dbReference type="Proteomes" id="UP000422736"/>
    </source>
</evidence>